<feature type="compositionally biased region" description="Acidic residues" evidence="1">
    <location>
        <begin position="232"/>
        <end position="243"/>
    </location>
</feature>
<protein>
    <submittedName>
        <fullName evidence="2">Uncharacterized protein</fullName>
    </submittedName>
</protein>
<dbReference type="InParanoid" id="A0A165DE71"/>
<dbReference type="STRING" id="1314781.A0A165DE71"/>
<gene>
    <name evidence="2" type="ORF">EXIGLDRAFT_753925</name>
</gene>
<name>A0A165DE71_EXIGL</name>
<evidence type="ECO:0000313" key="2">
    <source>
        <dbReference type="EMBL" id="KZV84335.1"/>
    </source>
</evidence>
<dbReference type="OrthoDB" id="2796942at2759"/>
<feature type="region of interest" description="Disordered" evidence="1">
    <location>
        <begin position="223"/>
        <end position="254"/>
    </location>
</feature>
<dbReference type="EMBL" id="KV426230">
    <property type="protein sequence ID" value="KZV84335.1"/>
    <property type="molecule type" value="Genomic_DNA"/>
</dbReference>
<proteinExistence type="predicted"/>
<evidence type="ECO:0000256" key="1">
    <source>
        <dbReference type="SAM" id="MobiDB-lite"/>
    </source>
</evidence>
<reference evidence="2 3" key="1">
    <citation type="journal article" date="2016" name="Mol. Biol. Evol.">
        <title>Comparative Genomics of Early-Diverging Mushroom-Forming Fungi Provides Insights into the Origins of Lignocellulose Decay Capabilities.</title>
        <authorList>
            <person name="Nagy L.G."/>
            <person name="Riley R."/>
            <person name="Tritt A."/>
            <person name="Adam C."/>
            <person name="Daum C."/>
            <person name="Floudas D."/>
            <person name="Sun H."/>
            <person name="Yadav J.S."/>
            <person name="Pangilinan J."/>
            <person name="Larsson K.H."/>
            <person name="Matsuura K."/>
            <person name="Barry K."/>
            <person name="Labutti K."/>
            <person name="Kuo R."/>
            <person name="Ohm R.A."/>
            <person name="Bhattacharya S.S."/>
            <person name="Shirouzu T."/>
            <person name="Yoshinaga Y."/>
            <person name="Martin F.M."/>
            <person name="Grigoriev I.V."/>
            <person name="Hibbett D.S."/>
        </authorList>
    </citation>
    <scope>NUCLEOTIDE SEQUENCE [LARGE SCALE GENOMIC DNA]</scope>
    <source>
        <strain evidence="2 3">HHB12029</strain>
    </source>
</reference>
<accession>A0A165DE71</accession>
<sequence length="447" mass="50071">MPMRVVLNRTTTPVYYYYYYNVPFDANALTWPGVRNAGETINFRSRVYLLQCSVAVTNVDSLKATYTVRDAPDIQPVVNNLSCFLADAACGNFTLFRVSSSTNVVIAREMTKRLGLRPDHHVSLVKEILFNDDEEEVLETLHEAGIGFCDRSTISRFLRFLWAHTAQQSSLPSRSASTVDALSAYLETKTGRAEIARVESVAAKVNLPTAKDFASSHSLARSTAGGARASGNDEDVDGDDGSDSDVTAASPTLGFPSMHTGLDEELIIIGFLGEKFVYTLLKSILPEGTFTHDNWRSVLRERAGFTPFLGQEFEDFRYLDTEGALTKRLFPPSHRYHNARPEYFIEVKTTTHGPNEFFYMKRSQLQQARPMLLKAFEMSQHANPTTAGSVERLYLIFRVSNIRDERPVLTVYDDPHHLLCRGLLRIESDSVVVRVPSGQHSVDHNLA</sequence>
<evidence type="ECO:0000313" key="3">
    <source>
        <dbReference type="Proteomes" id="UP000077266"/>
    </source>
</evidence>
<dbReference type="Proteomes" id="UP000077266">
    <property type="component" value="Unassembled WGS sequence"/>
</dbReference>
<dbReference type="AlphaFoldDB" id="A0A165DE71"/>
<organism evidence="2 3">
    <name type="scientific">Exidia glandulosa HHB12029</name>
    <dbReference type="NCBI Taxonomy" id="1314781"/>
    <lineage>
        <taxon>Eukaryota</taxon>
        <taxon>Fungi</taxon>
        <taxon>Dikarya</taxon>
        <taxon>Basidiomycota</taxon>
        <taxon>Agaricomycotina</taxon>
        <taxon>Agaricomycetes</taxon>
        <taxon>Auriculariales</taxon>
        <taxon>Exidiaceae</taxon>
        <taxon>Exidia</taxon>
    </lineage>
</organism>
<keyword evidence="3" id="KW-1185">Reference proteome</keyword>